<organism evidence="1 2">
    <name type="scientific">Polyangium mundeleinium</name>
    <dbReference type="NCBI Taxonomy" id="2995306"/>
    <lineage>
        <taxon>Bacteria</taxon>
        <taxon>Pseudomonadati</taxon>
        <taxon>Myxococcota</taxon>
        <taxon>Polyangia</taxon>
        <taxon>Polyangiales</taxon>
        <taxon>Polyangiaceae</taxon>
        <taxon>Polyangium</taxon>
    </lineage>
</organism>
<accession>A0ABT5EQQ6</accession>
<comment type="caution">
    <text evidence="1">The sequence shown here is derived from an EMBL/GenBank/DDBJ whole genome shotgun (WGS) entry which is preliminary data.</text>
</comment>
<gene>
    <name evidence="1" type="ORF">POL67_22745</name>
</gene>
<evidence type="ECO:0000313" key="2">
    <source>
        <dbReference type="Proteomes" id="UP001221411"/>
    </source>
</evidence>
<reference evidence="1 2" key="1">
    <citation type="submission" date="2022-11" db="EMBL/GenBank/DDBJ databases">
        <title>Minimal conservation of predation-associated metabolite biosynthetic gene clusters underscores biosynthetic potential of Myxococcota including descriptions for ten novel species: Archangium lansinium sp. nov., Myxococcus landrumus sp. nov., Nannocystis bai.</title>
        <authorList>
            <person name="Ahearne A."/>
            <person name="Stevens C."/>
            <person name="Dowd S."/>
        </authorList>
    </citation>
    <scope>NUCLEOTIDE SEQUENCE [LARGE SCALE GENOMIC DNA]</scope>
    <source>
        <strain evidence="1 2">RJM3</strain>
    </source>
</reference>
<name>A0ABT5EQQ6_9BACT</name>
<dbReference type="RefSeq" id="WP_271920402.1">
    <property type="nucleotide sequence ID" value="NZ_JAQNDO010000001.1"/>
</dbReference>
<evidence type="ECO:0000313" key="1">
    <source>
        <dbReference type="EMBL" id="MDC0744167.1"/>
    </source>
</evidence>
<keyword evidence="2" id="KW-1185">Reference proteome</keyword>
<sequence>MIVDKTLYRVTMVVHTPQREPLTKKQTMPLALVDVEPELG</sequence>
<proteinExistence type="predicted"/>
<dbReference type="Proteomes" id="UP001221411">
    <property type="component" value="Unassembled WGS sequence"/>
</dbReference>
<dbReference type="EMBL" id="JAQNDO010000001">
    <property type="protein sequence ID" value="MDC0744167.1"/>
    <property type="molecule type" value="Genomic_DNA"/>
</dbReference>
<protein>
    <submittedName>
        <fullName evidence="1">Uncharacterized protein</fullName>
    </submittedName>
</protein>